<keyword evidence="3" id="KW-1185">Reference proteome</keyword>
<reference evidence="2 3" key="1">
    <citation type="submission" date="2015-07" db="EMBL/GenBank/DDBJ databases">
        <title>Comparative genomics of the Sigatoka disease complex on banana suggests a link between parallel evolutionary changes in Pseudocercospora fijiensis and Pseudocercospora eumusae and increased virulence on the banana host.</title>
        <authorList>
            <person name="Chang T.-C."/>
            <person name="Salvucci A."/>
            <person name="Crous P.W."/>
            <person name="Stergiopoulos I."/>
        </authorList>
    </citation>
    <scope>NUCLEOTIDE SEQUENCE [LARGE SCALE GENOMIC DNA]</scope>
    <source>
        <strain evidence="2 3">CBS 116634</strain>
    </source>
</reference>
<evidence type="ECO:0000256" key="1">
    <source>
        <dbReference type="SAM" id="MobiDB-lite"/>
    </source>
</evidence>
<feature type="compositionally biased region" description="Basic and acidic residues" evidence="1">
    <location>
        <begin position="16"/>
        <end position="33"/>
    </location>
</feature>
<gene>
    <name evidence="2" type="ORF">AC579_4372</name>
</gene>
<dbReference type="EMBL" id="LFZO01000026">
    <property type="protein sequence ID" value="KXT17043.1"/>
    <property type="molecule type" value="Genomic_DNA"/>
</dbReference>
<proteinExistence type="predicted"/>
<evidence type="ECO:0000313" key="2">
    <source>
        <dbReference type="EMBL" id="KXT17043.1"/>
    </source>
</evidence>
<comment type="caution">
    <text evidence="2">The sequence shown here is derived from an EMBL/GenBank/DDBJ whole genome shotgun (WGS) entry which is preliminary data.</text>
</comment>
<accession>A0A139IQK0</accession>
<dbReference type="AlphaFoldDB" id="A0A139IQK0"/>
<protein>
    <submittedName>
        <fullName evidence="2">Uncharacterized protein</fullName>
    </submittedName>
</protein>
<feature type="region of interest" description="Disordered" evidence="1">
    <location>
        <begin position="15"/>
        <end position="95"/>
    </location>
</feature>
<sequence>MIADNCKDAFLNISADAHEDGSRGCFVERETEQSPRMQGAQDEADKKDASPEETPERKTYEPSKKRESVSVSRQQRSSDAARPYQLDGKEHPSWPERLVPETIVLIEDERKH</sequence>
<evidence type="ECO:0000313" key="3">
    <source>
        <dbReference type="Proteomes" id="UP000073492"/>
    </source>
</evidence>
<dbReference type="Proteomes" id="UP000073492">
    <property type="component" value="Unassembled WGS sequence"/>
</dbReference>
<organism evidence="2 3">
    <name type="scientific">Pseudocercospora musae</name>
    <dbReference type="NCBI Taxonomy" id="113226"/>
    <lineage>
        <taxon>Eukaryota</taxon>
        <taxon>Fungi</taxon>
        <taxon>Dikarya</taxon>
        <taxon>Ascomycota</taxon>
        <taxon>Pezizomycotina</taxon>
        <taxon>Dothideomycetes</taxon>
        <taxon>Dothideomycetidae</taxon>
        <taxon>Mycosphaerellales</taxon>
        <taxon>Mycosphaerellaceae</taxon>
        <taxon>Pseudocercospora</taxon>
    </lineage>
</organism>
<dbReference type="OrthoDB" id="3647162at2759"/>
<feature type="compositionally biased region" description="Basic and acidic residues" evidence="1">
    <location>
        <begin position="43"/>
        <end position="68"/>
    </location>
</feature>
<feature type="compositionally biased region" description="Low complexity" evidence="1">
    <location>
        <begin position="69"/>
        <end position="78"/>
    </location>
</feature>
<name>A0A139IQK0_9PEZI</name>